<dbReference type="Gene3D" id="3.80.10.10">
    <property type="entry name" value="Ribonuclease Inhibitor"/>
    <property type="match status" value="1"/>
</dbReference>
<organism evidence="3 4">
    <name type="scientific">Globodera pallida</name>
    <name type="common">Potato cyst nematode worm</name>
    <name type="synonym">Heterodera pallida</name>
    <dbReference type="NCBI Taxonomy" id="36090"/>
    <lineage>
        <taxon>Eukaryota</taxon>
        <taxon>Metazoa</taxon>
        <taxon>Ecdysozoa</taxon>
        <taxon>Nematoda</taxon>
        <taxon>Chromadorea</taxon>
        <taxon>Rhabditida</taxon>
        <taxon>Tylenchina</taxon>
        <taxon>Tylenchomorpha</taxon>
        <taxon>Tylenchoidea</taxon>
        <taxon>Heteroderidae</taxon>
        <taxon>Heteroderinae</taxon>
        <taxon>Globodera</taxon>
    </lineage>
</organism>
<sequence>MDVIKLNGNPFVRYFQRILKVSKMFKVCDCKLKWLLDMKNVMRTVYKTDEPTCKYPSDLEGLSLYDANKLNDLCDPTPSSTGKFVVFLVCMILSASLVAVGLVYARRRYEAKYGGDVHLPRFVGGSSAFPRAHQIGIFDDGEEEENEAEEQQPLEGGERPEFV</sequence>
<dbReference type="Proteomes" id="UP000050741">
    <property type="component" value="Unassembled WGS sequence"/>
</dbReference>
<evidence type="ECO:0000313" key="3">
    <source>
        <dbReference type="Proteomes" id="UP000050741"/>
    </source>
</evidence>
<proteinExistence type="predicted"/>
<feature type="transmembrane region" description="Helical" evidence="2">
    <location>
        <begin position="84"/>
        <end position="105"/>
    </location>
</feature>
<keyword evidence="2" id="KW-0812">Transmembrane</keyword>
<dbReference type="WBParaSite" id="GPLIN_000024400">
    <property type="protein sequence ID" value="GPLIN_000024400"/>
    <property type="gene ID" value="GPLIN_000024400"/>
</dbReference>
<reference evidence="4" key="2">
    <citation type="submission" date="2016-06" db="UniProtKB">
        <authorList>
            <consortium name="WormBaseParasite"/>
        </authorList>
    </citation>
    <scope>IDENTIFICATION</scope>
</reference>
<dbReference type="InterPro" id="IPR032675">
    <property type="entry name" value="LRR_dom_sf"/>
</dbReference>
<keyword evidence="3" id="KW-1185">Reference proteome</keyword>
<reference evidence="3" key="1">
    <citation type="submission" date="2014-05" db="EMBL/GenBank/DDBJ databases">
        <title>The genome and life-stage specific transcriptomes of Globodera pallida elucidate key aspects of plant parasitism by a cyst nematode.</title>
        <authorList>
            <person name="Cotton J.A."/>
            <person name="Lilley C.J."/>
            <person name="Jones L.M."/>
            <person name="Kikuchi T."/>
            <person name="Reid A.J."/>
            <person name="Thorpe P."/>
            <person name="Tsai I.J."/>
            <person name="Beasley H."/>
            <person name="Blok V."/>
            <person name="Cock P.J.A."/>
            <person name="Van den Akker S.E."/>
            <person name="Holroyd N."/>
            <person name="Hunt M."/>
            <person name="Mantelin S."/>
            <person name="Naghra H."/>
            <person name="Pain A."/>
            <person name="Palomares-Rius J.E."/>
            <person name="Zarowiecki M."/>
            <person name="Berriman M."/>
            <person name="Jones J.T."/>
            <person name="Urwin P.E."/>
        </authorList>
    </citation>
    <scope>NUCLEOTIDE SEQUENCE [LARGE SCALE GENOMIC DNA]</scope>
    <source>
        <strain evidence="3">Lindley</strain>
    </source>
</reference>
<feature type="compositionally biased region" description="Acidic residues" evidence="1">
    <location>
        <begin position="139"/>
        <end position="152"/>
    </location>
</feature>
<dbReference type="AlphaFoldDB" id="A0A183BI15"/>
<accession>A0A183BI15</accession>
<keyword evidence="2" id="KW-1133">Transmembrane helix</keyword>
<protein>
    <submittedName>
        <fullName evidence="4">LRRCT domain-containing protein</fullName>
    </submittedName>
</protein>
<keyword evidence="2" id="KW-0472">Membrane</keyword>
<feature type="region of interest" description="Disordered" evidence="1">
    <location>
        <begin position="139"/>
        <end position="163"/>
    </location>
</feature>
<evidence type="ECO:0000313" key="4">
    <source>
        <dbReference type="WBParaSite" id="GPLIN_000024400"/>
    </source>
</evidence>
<evidence type="ECO:0000256" key="2">
    <source>
        <dbReference type="SAM" id="Phobius"/>
    </source>
</evidence>
<name>A0A183BI15_GLOPA</name>
<evidence type="ECO:0000256" key="1">
    <source>
        <dbReference type="SAM" id="MobiDB-lite"/>
    </source>
</evidence>